<dbReference type="EMBL" id="LR746269">
    <property type="protein sequence ID" value="CAA7398056.1"/>
    <property type="molecule type" value="Genomic_DNA"/>
</dbReference>
<accession>A0A7I8KL84</accession>
<evidence type="ECO:0000313" key="4">
    <source>
        <dbReference type="Proteomes" id="UP000663760"/>
    </source>
</evidence>
<dbReference type="OrthoDB" id="2690153at2759"/>
<dbReference type="InterPro" id="IPR036188">
    <property type="entry name" value="FAD/NAD-bd_sf"/>
</dbReference>
<dbReference type="PRINTS" id="PR00419">
    <property type="entry name" value="ADXRDTASE"/>
</dbReference>
<evidence type="ECO:0000313" key="3">
    <source>
        <dbReference type="EMBL" id="CAA7398056.1"/>
    </source>
</evidence>
<dbReference type="Pfam" id="PF21688">
    <property type="entry name" value="FAD-depend_C"/>
    <property type="match status" value="1"/>
</dbReference>
<evidence type="ECO:0000259" key="1">
    <source>
        <dbReference type="Pfam" id="PF07992"/>
    </source>
</evidence>
<dbReference type="Proteomes" id="UP000663760">
    <property type="component" value="Chromosome 6"/>
</dbReference>
<feature type="domain" description="FAD-dependent protein C-terminal" evidence="2">
    <location>
        <begin position="416"/>
        <end position="629"/>
    </location>
</feature>
<name>A0A7I8KL84_SPIIN</name>
<dbReference type="Pfam" id="PF07992">
    <property type="entry name" value="Pyr_redox_2"/>
    <property type="match status" value="1"/>
</dbReference>
<protein>
    <submittedName>
        <fullName evidence="3">Uncharacterized protein</fullName>
    </submittedName>
</protein>
<feature type="domain" description="FAD/NAD(P)-binding" evidence="1">
    <location>
        <begin position="208"/>
        <end position="266"/>
    </location>
</feature>
<dbReference type="InterPro" id="IPR023753">
    <property type="entry name" value="FAD/NAD-binding_dom"/>
</dbReference>
<organism evidence="3 4">
    <name type="scientific">Spirodela intermedia</name>
    <name type="common">Intermediate duckweed</name>
    <dbReference type="NCBI Taxonomy" id="51605"/>
    <lineage>
        <taxon>Eukaryota</taxon>
        <taxon>Viridiplantae</taxon>
        <taxon>Streptophyta</taxon>
        <taxon>Embryophyta</taxon>
        <taxon>Tracheophyta</taxon>
        <taxon>Spermatophyta</taxon>
        <taxon>Magnoliopsida</taxon>
        <taxon>Liliopsida</taxon>
        <taxon>Araceae</taxon>
        <taxon>Lemnoideae</taxon>
        <taxon>Spirodela</taxon>
    </lineage>
</organism>
<proteinExistence type="predicted"/>
<dbReference type="InterPro" id="IPR028348">
    <property type="entry name" value="FAD-binding_protein"/>
</dbReference>
<dbReference type="AlphaFoldDB" id="A0A7I8KL84"/>
<evidence type="ECO:0000259" key="2">
    <source>
        <dbReference type="Pfam" id="PF21688"/>
    </source>
</evidence>
<dbReference type="PANTHER" id="PTHR42842:SF3">
    <property type="entry name" value="FAD_NAD(P)-BINDING OXIDOREDUCTASE FAMILY PROTEIN"/>
    <property type="match status" value="1"/>
</dbReference>
<keyword evidence="4" id="KW-1185">Reference proteome</keyword>
<reference evidence="3" key="1">
    <citation type="submission" date="2020-02" db="EMBL/GenBank/DDBJ databases">
        <authorList>
            <person name="Scholz U."/>
            <person name="Mascher M."/>
            <person name="Fiebig A."/>
        </authorList>
    </citation>
    <scope>NUCLEOTIDE SEQUENCE</scope>
</reference>
<dbReference type="Gene3D" id="3.30.70.2700">
    <property type="match status" value="1"/>
</dbReference>
<dbReference type="PANTHER" id="PTHR42842">
    <property type="entry name" value="FAD/NAD(P)-BINDING OXIDOREDUCTASE"/>
    <property type="match status" value="1"/>
</dbReference>
<dbReference type="Gene3D" id="3.50.50.60">
    <property type="entry name" value="FAD/NAD(P)-binding domain"/>
    <property type="match status" value="2"/>
</dbReference>
<gene>
    <name evidence="3" type="ORF">SI8410_06008721</name>
</gene>
<sequence>MAFSAKFSLLQLCVGSKLEEKPRFSALGSRWGAAGVVRVRCATKRRGKRRYPSEKKELERRNKGLVPNEIENREEGFWRLYKLSVPAHKDPGKDFVGVSLPLLEAIAKVLKFPVASMLPQDAFTVLRKSFDARKLLKEPVFVYTVEMDVKVLLNLEPRAWDFISRLEPKIGLVEYLTHKQESEGLVNIIHGLRGDASVADSEDRDDIFLKQVNKLHSSKRPKVAVIGSGPAGLFASLVLAEFGAEVTLIERGQAVEQRGRDIGALVVRRILQSESNFCFGEGGAGTWSDGKLVTRIGRNNDSVQSVMKTLVHFGASPKILVDGKPHLGTDRLVPLVRNFRRHLQGLGVDVKFGTRLDELIVENGRVTGVCISDARFESEFRSQRLPYDAVVLAVGHSARDVYQMLHQNNVDLVPKDFAVGLRIEHPQALIDSIQYSALASEVCNGRGRVPVADYRVVKYVSEDGANTSGRELGHSCYSFCMCPGGQVVLTSTNPSEICINGMSFSRRASRWANAALVVTISSKDFVDLHHLGPLAGVEFQREYERRAAAMGGGNFVVPAQTVTDFLGNKLSVTSLPPSSYRMGVKASKLHELYPARITQALQSSLHMFDKELPGFISKDGLLHGVETRTSAPVQITRHADTFESTSLQGLYPIGEGAGYAGGIVSAAVDGMYCGFALAKTLNLFSGDVDSVFGKGQRSSGLTKY</sequence>
<dbReference type="InterPro" id="IPR049516">
    <property type="entry name" value="FAD-depend_C"/>
</dbReference>
<dbReference type="GO" id="GO:0016491">
    <property type="term" value="F:oxidoreductase activity"/>
    <property type="evidence" value="ECO:0007669"/>
    <property type="project" value="InterPro"/>
</dbReference>
<dbReference type="SUPFAM" id="SSF51905">
    <property type="entry name" value="FAD/NAD(P)-binding domain"/>
    <property type="match status" value="1"/>
</dbReference>